<keyword evidence="4 5" id="KW-0539">Nucleus</keyword>
<dbReference type="InterPro" id="IPR017970">
    <property type="entry name" value="Homeobox_CS"/>
</dbReference>
<keyword evidence="2 5" id="KW-0238">DNA-binding</keyword>
<dbReference type="InterPro" id="IPR000047">
    <property type="entry name" value="HTH_motif"/>
</dbReference>
<evidence type="ECO:0000256" key="1">
    <source>
        <dbReference type="ARBA" id="ARBA00004123"/>
    </source>
</evidence>
<comment type="subcellular location">
    <subcellularLocation>
        <location evidence="1 5 6">Nucleus</location>
    </subcellularLocation>
</comment>
<evidence type="ECO:0000313" key="10">
    <source>
        <dbReference type="Proteomes" id="UP001549921"/>
    </source>
</evidence>
<evidence type="ECO:0000256" key="6">
    <source>
        <dbReference type="RuleBase" id="RU000682"/>
    </source>
</evidence>
<feature type="compositionally biased region" description="Polar residues" evidence="7">
    <location>
        <begin position="124"/>
        <end position="135"/>
    </location>
</feature>
<evidence type="ECO:0000313" key="9">
    <source>
        <dbReference type="EMBL" id="KAL0832698.1"/>
    </source>
</evidence>
<dbReference type="InterPro" id="IPR020479">
    <property type="entry name" value="HD_metazoa"/>
</dbReference>
<dbReference type="InterPro" id="IPR050848">
    <property type="entry name" value="Homeobox_TF"/>
</dbReference>
<feature type="region of interest" description="Disordered" evidence="7">
    <location>
        <begin position="183"/>
        <end position="207"/>
    </location>
</feature>
<dbReference type="PRINTS" id="PR00024">
    <property type="entry name" value="HOMEOBOX"/>
</dbReference>
<dbReference type="PROSITE" id="PS00027">
    <property type="entry name" value="HOMEOBOX_1"/>
    <property type="match status" value="1"/>
</dbReference>
<dbReference type="EMBL" id="JBEDNZ010000010">
    <property type="protein sequence ID" value="KAL0832698.1"/>
    <property type="molecule type" value="Genomic_DNA"/>
</dbReference>
<feature type="region of interest" description="Disordered" evidence="7">
    <location>
        <begin position="124"/>
        <end position="154"/>
    </location>
</feature>
<protein>
    <recommendedName>
        <fullName evidence="8">Homeobox domain-containing protein</fullName>
    </recommendedName>
</protein>
<organism evidence="9 10">
    <name type="scientific">Loxostege sticticalis</name>
    <name type="common">Beet webworm moth</name>
    <dbReference type="NCBI Taxonomy" id="481309"/>
    <lineage>
        <taxon>Eukaryota</taxon>
        <taxon>Metazoa</taxon>
        <taxon>Ecdysozoa</taxon>
        <taxon>Arthropoda</taxon>
        <taxon>Hexapoda</taxon>
        <taxon>Insecta</taxon>
        <taxon>Pterygota</taxon>
        <taxon>Neoptera</taxon>
        <taxon>Endopterygota</taxon>
        <taxon>Lepidoptera</taxon>
        <taxon>Glossata</taxon>
        <taxon>Ditrysia</taxon>
        <taxon>Pyraloidea</taxon>
        <taxon>Crambidae</taxon>
        <taxon>Pyraustinae</taxon>
        <taxon>Loxostege</taxon>
    </lineage>
</organism>
<gene>
    <name evidence="9" type="ORF">ABMA28_000882</name>
</gene>
<dbReference type="GO" id="GO:0003677">
    <property type="term" value="F:DNA binding"/>
    <property type="evidence" value="ECO:0007669"/>
    <property type="project" value="UniProtKB-UniRule"/>
</dbReference>
<evidence type="ECO:0000256" key="3">
    <source>
        <dbReference type="ARBA" id="ARBA00023155"/>
    </source>
</evidence>
<dbReference type="AlphaFoldDB" id="A0ABD0T3W0"/>
<keyword evidence="3 5" id="KW-0371">Homeobox</keyword>
<dbReference type="GO" id="GO:0005634">
    <property type="term" value="C:nucleus"/>
    <property type="evidence" value="ECO:0007669"/>
    <property type="project" value="UniProtKB-SubCell"/>
</dbReference>
<dbReference type="InterPro" id="IPR009057">
    <property type="entry name" value="Homeodomain-like_sf"/>
</dbReference>
<feature type="compositionally biased region" description="Acidic residues" evidence="7">
    <location>
        <begin position="136"/>
        <end position="145"/>
    </location>
</feature>
<dbReference type="InterPro" id="IPR001356">
    <property type="entry name" value="HD"/>
</dbReference>
<proteinExistence type="predicted"/>
<dbReference type="SMART" id="SM00389">
    <property type="entry name" value="HOX"/>
    <property type="match status" value="1"/>
</dbReference>
<evidence type="ECO:0000259" key="8">
    <source>
        <dbReference type="PROSITE" id="PS50071"/>
    </source>
</evidence>
<dbReference type="Gene3D" id="1.10.10.60">
    <property type="entry name" value="Homeodomain-like"/>
    <property type="match status" value="1"/>
</dbReference>
<dbReference type="Proteomes" id="UP001549921">
    <property type="component" value="Unassembled WGS sequence"/>
</dbReference>
<evidence type="ECO:0000256" key="5">
    <source>
        <dbReference type="PROSITE-ProRule" id="PRU00108"/>
    </source>
</evidence>
<accession>A0ABD0T3W0</accession>
<evidence type="ECO:0000256" key="7">
    <source>
        <dbReference type="SAM" id="MobiDB-lite"/>
    </source>
</evidence>
<feature type="compositionally biased region" description="Basic and acidic residues" evidence="7">
    <location>
        <begin position="186"/>
        <end position="203"/>
    </location>
</feature>
<evidence type="ECO:0000256" key="2">
    <source>
        <dbReference type="ARBA" id="ARBA00023125"/>
    </source>
</evidence>
<feature type="domain" description="Homeobox" evidence="8">
    <location>
        <begin position="198"/>
        <end position="258"/>
    </location>
</feature>
<dbReference type="SUPFAM" id="SSF46689">
    <property type="entry name" value="Homeodomain-like"/>
    <property type="match status" value="1"/>
</dbReference>
<evidence type="ECO:0000256" key="4">
    <source>
        <dbReference type="ARBA" id="ARBA00023242"/>
    </source>
</evidence>
<dbReference type="PANTHER" id="PTHR24333">
    <property type="entry name" value="HOMEO BOX HB9 LIKE A-RELATED"/>
    <property type="match status" value="1"/>
</dbReference>
<name>A0ABD0T3W0_LOXSC</name>
<dbReference type="PANTHER" id="PTHR24333:SF9">
    <property type="entry name" value="HOMEOBOX DOMAIN-CONTAINING PROTEIN"/>
    <property type="match status" value="1"/>
</dbReference>
<dbReference type="CDD" id="cd00086">
    <property type="entry name" value="homeodomain"/>
    <property type="match status" value="1"/>
</dbReference>
<feature type="DNA-binding region" description="Homeobox" evidence="5">
    <location>
        <begin position="200"/>
        <end position="259"/>
    </location>
</feature>
<comment type="caution">
    <text evidence="9">The sequence shown here is derived from an EMBL/GenBank/DDBJ whole genome shotgun (WGS) entry which is preliminary data.</text>
</comment>
<sequence>MDAINDISSTCENDLLQYKKSSAVQNLGKSYDCESDSEYDSENETIDVICENSGEREFDERNNTKSNPFQIFNRGFLEAKSFHCPKNYTGASSHSSSKDTLNSVINSRSKTFLIDSILGNNKNCDSNISNPTNTNEESDNFEETADEHNVSSSTCPELSALSDAGLLAGHAYAHWLASHQPSSTFYDDKNNRRPRRVGPERKPRQAYSAKQLERLEAEFKLDKYLSVSKRMELSKALGLTEVQIKTWFQNRRTKWKKQLTSRLKIAQRQGLFPGQIFGHAPQAYSLLNPYGYPPLSCVFTPVTLPSSPP</sequence>
<reference evidence="9 10" key="1">
    <citation type="submission" date="2024-06" db="EMBL/GenBank/DDBJ databases">
        <title>A chromosome-level genome assembly of beet webworm, Loxostege sticticalis.</title>
        <authorList>
            <person name="Zhang Y."/>
        </authorList>
    </citation>
    <scope>NUCLEOTIDE SEQUENCE [LARGE SCALE GENOMIC DNA]</scope>
    <source>
        <strain evidence="9">AQ028</strain>
        <tissue evidence="9">Male pupae</tissue>
    </source>
</reference>
<dbReference type="PRINTS" id="PR00031">
    <property type="entry name" value="HTHREPRESSR"/>
</dbReference>
<dbReference type="Pfam" id="PF00046">
    <property type="entry name" value="Homeodomain"/>
    <property type="match status" value="1"/>
</dbReference>
<dbReference type="PROSITE" id="PS50071">
    <property type="entry name" value="HOMEOBOX_2"/>
    <property type="match status" value="1"/>
</dbReference>